<gene>
    <name evidence="1" type="ORF">L0F81_39905</name>
</gene>
<evidence type="ECO:0000313" key="1">
    <source>
        <dbReference type="EMBL" id="MCG0069360.1"/>
    </source>
</evidence>
<sequence>MQISMTRAAHSRPLSEAEGDLLFSADHATTSPTVAQRRAETMIPIREVEETFDIPDVQITGTVYKMNVQTDRKGAVLVAYTRDPETGRIGRSFIRFDAAGINYIQRRLSTFAA</sequence>
<reference evidence="1 2" key="1">
    <citation type="submission" date="2022-01" db="EMBL/GenBank/DDBJ databases">
        <title>Draft Genome Sequences of Seven Type Strains of the Genus Streptomyces.</title>
        <authorList>
            <person name="Aziz S."/>
            <person name="Coretto E."/>
            <person name="Chronakova A."/>
            <person name="Sproer C."/>
            <person name="Huber K."/>
            <person name="Nouioui I."/>
            <person name="Gross H."/>
        </authorList>
    </citation>
    <scope>NUCLEOTIDE SEQUENCE [LARGE SCALE GENOMIC DNA]</scope>
    <source>
        <strain evidence="1 2">DSM 41685</strain>
    </source>
</reference>
<organism evidence="1 2">
    <name type="scientific">Streptomyces tricolor</name>
    <dbReference type="NCBI Taxonomy" id="68277"/>
    <lineage>
        <taxon>Bacteria</taxon>
        <taxon>Bacillati</taxon>
        <taxon>Actinomycetota</taxon>
        <taxon>Actinomycetes</taxon>
        <taxon>Kitasatosporales</taxon>
        <taxon>Streptomycetaceae</taxon>
        <taxon>Streptomyces</taxon>
        <taxon>Streptomyces violaceoruber group</taxon>
    </lineage>
</organism>
<accession>A0ABS9JUX0</accession>
<keyword evidence="2" id="KW-1185">Reference proteome</keyword>
<dbReference type="RefSeq" id="WP_086697554.1">
    <property type="nucleotide sequence ID" value="NZ_JAKKZF010000328.1"/>
</dbReference>
<dbReference type="Proteomes" id="UP001299012">
    <property type="component" value="Unassembled WGS sequence"/>
</dbReference>
<dbReference type="EMBL" id="JAKKZF010000328">
    <property type="protein sequence ID" value="MCG0069360.1"/>
    <property type="molecule type" value="Genomic_DNA"/>
</dbReference>
<evidence type="ECO:0000313" key="2">
    <source>
        <dbReference type="Proteomes" id="UP001299012"/>
    </source>
</evidence>
<proteinExistence type="predicted"/>
<protein>
    <submittedName>
        <fullName evidence="1">Uncharacterized protein</fullName>
    </submittedName>
</protein>
<comment type="caution">
    <text evidence="1">The sequence shown here is derived from an EMBL/GenBank/DDBJ whole genome shotgun (WGS) entry which is preliminary data.</text>
</comment>
<name>A0ABS9JUX0_9ACTN</name>